<name>A0A917M175_9BACT</name>
<dbReference type="Pfam" id="PF20256">
    <property type="entry name" value="MoCoBD_2"/>
    <property type="match status" value="1"/>
</dbReference>
<sequence length="738" mass="78533">MIGIQTEQQQDQQQEQRPERQLNHRYDAFAKVTGRAKYAAEFPVKNVAYAYIVQATIPAGVVVSIDDAAASRASGVHSIITPFNAPKLAELGNVNVLQDTTVFYSGQPIAVVVARSLPEARSAAAMLHITYKEQPAKLDFDGLLSEARPPKRGGTFHRGDTAAALAKATVTIDQTYSTPLQNHNPMEPHATIAAWDGDKLNVYDATQGITGVQQGLARAFSIPQANVHVECPYTGGGFGCKGYVWSHTLLAAMAAKVAQRPVKLVLDRGQMFGPVGSRPNTSQHIKLAASSDGKLLLQQHDSTCYTSFISDWVESCAAQTNLLYDSESLSTSHLVVPLNLGMGTWMRAPGEATGSVALEIALDELAEKLNIDPIQLRLINYAEKDPRSGKPWSSKHLREAYAQAADRFGWSKRNAQPGQLREGNKLIGHGMATANYGAGRSPSSAIVRIQPNGRVFVGIGTQDIGTGTYTILAQAAALALAMDPSLVDVKLGDTTLPRSGGSGGSTTAASVCPAVYDAATQAKLKLAQLAVSDAKSPFHGANVADIDTKDGKLFLKSAAAGDPESITDLLARNGGAAIEATATSELAKDRESFTSHSWGAVFAEVAVDADTHMTQVRRVVATYDIGTLLNEKTGLNQLSGGVVWGISMALHEASIIDKKYGRTVNENFADYHVPVNADVHEIDITCLNIPDYKFNPLGARGIGEIGITGAAAAIANAIYNATGKRVRDLPITPDRLMA</sequence>
<dbReference type="SMART" id="SM01008">
    <property type="entry name" value="Ald_Xan_dh_C"/>
    <property type="match status" value="1"/>
</dbReference>
<dbReference type="PANTHER" id="PTHR11908">
    <property type="entry name" value="XANTHINE DEHYDROGENASE"/>
    <property type="match status" value="1"/>
</dbReference>
<dbReference type="InterPro" id="IPR016208">
    <property type="entry name" value="Ald_Oxase/xanthine_DH-like"/>
</dbReference>
<organism evidence="5 6">
    <name type="scientific">Edaphobacter dinghuensis</name>
    <dbReference type="NCBI Taxonomy" id="1560005"/>
    <lineage>
        <taxon>Bacteria</taxon>
        <taxon>Pseudomonadati</taxon>
        <taxon>Acidobacteriota</taxon>
        <taxon>Terriglobia</taxon>
        <taxon>Terriglobales</taxon>
        <taxon>Acidobacteriaceae</taxon>
        <taxon>Edaphobacter</taxon>
    </lineage>
</organism>
<feature type="region of interest" description="Disordered" evidence="3">
    <location>
        <begin position="1"/>
        <end position="21"/>
    </location>
</feature>
<evidence type="ECO:0000313" key="5">
    <source>
        <dbReference type="EMBL" id="GGG72579.1"/>
    </source>
</evidence>
<dbReference type="Proteomes" id="UP000647241">
    <property type="component" value="Unassembled WGS sequence"/>
</dbReference>
<dbReference type="SUPFAM" id="SSF54665">
    <property type="entry name" value="CO dehydrogenase molybdoprotein N-domain-like"/>
    <property type="match status" value="1"/>
</dbReference>
<accession>A0A917M175</accession>
<feature type="compositionally biased region" description="Low complexity" evidence="3">
    <location>
        <begin position="1"/>
        <end position="13"/>
    </location>
</feature>
<evidence type="ECO:0000256" key="1">
    <source>
        <dbReference type="ARBA" id="ARBA00022505"/>
    </source>
</evidence>
<dbReference type="Gene3D" id="3.90.1170.50">
    <property type="entry name" value="Aldehyde oxidase/xanthine dehydrogenase, a/b hammerhead"/>
    <property type="match status" value="1"/>
</dbReference>
<dbReference type="GO" id="GO:0016491">
    <property type="term" value="F:oxidoreductase activity"/>
    <property type="evidence" value="ECO:0007669"/>
    <property type="project" value="UniProtKB-KW"/>
</dbReference>
<dbReference type="RefSeq" id="WP_188553456.1">
    <property type="nucleotide sequence ID" value="NZ_BMGT01000002.1"/>
</dbReference>
<evidence type="ECO:0000256" key="2">
    <source>
        <dbReference type="ARBA" id="ARBA00023002"/>
    </source>
</evidence>
<keyword evidence="2" id="KW-0560">Oxidoreductase</keyword>
<dbReference type="InterPro" id="IPR046867">
    <property type="entry name" value="AldOxase/xan_DH_MoCoBD2"/>
</dbReference>
<dbReference type="AlphaFoldDB" id="A0A917M175"/>
<dbReference type="EMBL" id="BMGT01000002">
    <property type="protein sequence ID" value="GGG72579.1"/>
    <property type="molecule type" value="Genomic_DNA"/>
</dbReference>
<dbReference type="InterPro" id="IPR008274">
    <property type="entry name" value="AldOxase/xan_DH_MoCoBD1"/>
</dbReference>
<feature type="domain" description="Aldehyde oxidase/xanthine dehydrogenase a/b hammerhead" evidence="4">
    <location>
        <begin position="33"/>
        <end position="135"/>
    </location>
</feature>
<dbReference type="SUPFAM" id="SSF56003">
    <property type="entry name" value="Molybdenum cofactor-binding domain"/>
    <property type="match status" value="1"/>
</dbReference>
<reference evidence="5" key="2">
    <citation type="submission" date="2020-09" db="EMBL/GenBank/DDBJ databases">
        <authorList>
            <person name="Sun Q."/>
            <person name="Zhou Y."/>
        </authorList>
    </citation>
    <scope>NUCLEOTIDE SEQUENCE</scope>
    <source>
        <strain evidence="5">CGMCC 1.12997</strain>
    </source>
</reference>
<dbReference type="GO" id="GO:0005506">
    <property type="term" value="F:iron ion binding"/>
    <property type="evidence" value="ECO:0007669"/>
    <property type="project" value="InterPro"/>
</dbReference>
<proteinExistence type="predicted"/>
<dbReference type="PANTHER" id="PTHR11908:SF132">
    <property type="entry name" value="ALDEHYDE OXIDASE 1-RELATED"/>
    <property type="match status" value="1"/>
</dbReference>
<keyword evidence="6" id="KW-1185">Reference proteome</keyword>
<dbReference type="InterPro" id="IPR037165">
    <property type="entry name" value="AldOxase/xan_DH_Mopterin-bd_sf"/>
</dbReference>
<dbReference type="Pfam" id="PF01315">
    <property type="entry name" value="Ald_Xan_dh_C"/>
    <property type="match status" value="1"/>
</dbReference>
<dbReference type="InterPro" id="IPR036856">
    <property type="entry name" value="Ald_Oxase/Xan_DH_a/b_sf"/>
</dbReference>
<dbReference type="Pfam" id="PF02738">
    <property type="entry name" value="MoCoBD_1"/>
    <property type="match status" value="1"/>
</dbReference>
<evidence type="ECO:0000256" key="3">
    <source>
        <dbReference type="SAM" id="MobiDB-lite"/>
    </source>
</evidence>
<dbReference type="InterPro" id="IPR000674">
    <property type="entry name" value="Ald_Oxase/Xan_DH_a/b"/>
</dbReference>
<dbReference type="Gene3D" id="3.30.365.10">
    <property type="entry name" value="Aldehyde oxidase/xanthine dehydrogenase, molybdopterin binding domain"/>
    <property type="match status" value="4"/>
</dbReference>
<evidence type="ECO:0000259" key="4">
    <source>
        <dbReference type="SMART" id="SM01008"/>
    </source>
</evidence>
<reference evidence="5" key="1">
    <citation type="journal article" date="2014" name="Int. J. Syst. Evol. Microbiol.">
        <title>Complete genome sequence of Corynebacterium casei LMG S-19264T (=DSM 44701T), isolated from a smear-ripened cheese.</title>
        <authorList>
            <consortium name="US DOE Joint Genome Institute (JGI-PGF)"/>
            <person name="Walter F."/>
            <person name="Albersmeier A."/>
            <person name="Kalinowski J."/>
            <person name="Ruckert C."/>
        </authorList>
    </citation>
    <scope>NUCLEOTIDE SEQUENCE</scope>
    <source>
        <strain evidence="5">CGMCC 1.12997</strain>
    </source>
</reference>
<gene>
    <name evidence="5" type="ORF">GCM10011585_13750</name>
</gene>
<comment type="caution">
    <text evidence="5">The sequence shown here is derived from an EMBL/GenBank/DDBJ whole genome shotgun (WGS) entry which is preliminary data.</text>
</comment>
<evidence type="ECO:0000313" key="6">
    <source>
        <dbReference type="Proteomes" id="UP000647241"/>
    </source>
</evidence>
<protein>
    <submittedName>
        <fullName evidence="5">Oxidoreductase</fullName>
    </submittedName>
</protein>
<keyword evidence="1" id="KW-0500">Molybdenum</keyword>